<sequence length="855" mass="92967">MDGIAAHIPPTPNPALEGVVVSGAEQRSEVFERAAAESLIGGYRTLPGIRDEMMDQDGQPRRHWMPFLAALAELGSDELRRRFSAADRYLRDSGVFYRVYDDTGGGERPWSLSHMPLLIEDADWQALSAGLIERAELLEVVLQDLYGAGHLVADGDLPAAAVAGSPEFLRPLVGIKPEGGRFLRVYAADVGRGPDGRWWVLADRTQAPSGAGYALENRLASTRALPDVSRNLNMQRVASFFQALRTSLMKLDRTGEGRIGLLSPGPLNETYFEHALLARYLGFLLVEGEDLTVRGDTLHVRTVAGLRRIDVLLRRLDADFADPLELNAGSRLGVPGLVQAVRMGGVSLANALGTGLIEAPALLAFLPRIATRVFGRPLKLPHVATWWCGQPAERAQVMEHLDELVISSAFGRALPGLPDGGSVLGADLTATDRRRLSTLLARRGGDVVGQDIARLSTTPVWTGEKLTPRPFMLRVFLAATDKGWTVMPGGFCRISSAPDARAVSMQKGDRSADVWVLADEAVSDTTLLPSSTNVKVRRSSGTLPSRAADNLFWLGRYVERAEATLRLSRVLVGRLAESGDSGTSPLVTRLLGLLGAWGAMPRDLARATPARYAVAVLTRRDVPGALPQLVQAARASASVIRDRFSPDAWRALVDLEACVDAPIPNAPSEADAAERADAALRIIAAFYGLASENMNRLTGWRFLELGRRTERAIGTLRFARTFGEAGAPLGSLDALLQVADSLITYRTRYVMMEARGPVLDLVLLDPDNPRSVAFQVHRMANHLKVLPGRDQDAPPPLWERLVARMQAELAASTAESFEPAWFDAMEKMLMELSDEIAAHYFLQGHAPEMTHSLSM</sequence>
<dbReference type="InterPro" id="IPR025841">
    <property type="entry name" value="CP_ATPgrasp_2"/>
</dbReference>
<feature type="domain" description="DUF403" evidence="1">
    <location>
        <begin position="543"/>
        <end position="841"/>
    </location>
</feature>
<dbReference type="STRING" id="78245.Xaut_0516"/>
<evidence type="ECO:0000313" key="4">
    <source>
        <dbReference type="Proteomes" id="UP000002417"/>
    </source>
</evidence>
<dbReference type="AlphaFoldDB" id="A7ICN1"/>
<dbReference type="InterPro" id="IPR007296">
    <property type="entry name" value="DUF403"/>
</dbReference>
<evidence type="ECO:0000259" key="1">
    <source>
        <dbReference type="Pfam" id="PF04168"/>
    </source>
</evidence>
<accession>A7ICN1</accession>
<keyword evidence="4" id="KW-1185">Reference proteome</keyword>
<dbReference type="InterPro" id="IPR051680">
    <property type="entry name" value="ATP-dep_Glu-Cys_Ligase-2"/>
</dbReference>
<dbReference type="PhylomeDB" id="A7ICN1"/>
<dbReference type="PANTHER" id="PTHR34595">
    <property type="entry name" value="BLR5612 PROTEIN"/>
    <property type="match status" value="1"/>
</dbReference>
<dbReference type="SUPFAM" id="SSF56059">
    <property type="entry name" value="Glutathione synthetase ATP-binding domain-like"/>
    <property type="match status" value="1"/>
</dbReference>
<feature type="domain" description="Circularly permuted ATP-grasp type 2" evidence="2">
    <location>
        <begin position="116"/>
        <end position="494"/>
    </location>
</feature>
<dbReference type="Proteomes" id="UP000002417">
    <property type="component" value="Chromosome"/>
</dbReference>
<proteinExistence type="predicted"/>
<dbReference type="HOGENOM" id="CLU_013951_0_0_5"/>
<name>A7ICN1_XANP2</name>
<dbReference type="eggNOG" id="COG2307">
    <property type="taxonomic scope" value="Bacteria"/>
</dbReference>
<organism evidence="3 4">
    <name type="scientific">Xanthobacter autotrophicus (strain ATCC BAA-1158 / Py2)</name>
    <dbReference type="NCBI Taxonomy" id="78245"/>
    <lineage>
        <taxon>Bacteria</taxon>
        <taxon>Pseudomonadati</taxon>
        <taxon>Pseudomonadota</taxon>
        <taxon>Alphaproteobacteria</taxon>
        <taxon>Hyphomicrobiales</taxon>
        <taxon>Xanthobacteraceae</taxon>
        <taxon>Xanthobacter</taxon>
    </lineage>
</organism>
<dbReference type="PANTHER" id="PTHR34595:SF2">
    <property type="entry name" value="BLR2978 PROTEIN"/>
    <property type="match status" value="1"/>
</dbReference>
<dbReference type="eggNOG" id="COG2308">
    <property type="taxonomic scope" value="Bacteria"/>
</dbReference>
<dbReference type="Gene3D" id="3.40.50.11290">
    <property type="match status" value="1"/>
</dbReference>
<reference evidence="3 4" key="1">
    <citation type="submission" date="2007-07" db="EMBL/GenBank/DDBJ databases">
        <title>Complete sequence of chromosome of Xanthobacter autotrophicus Py2.</title>
        <authorList>
            <consortium name="US DOE Joint Genome Institute"/>
            <person name="Copeland A."/>
            <person name="Lucas S."/>
            <person name="Lapidus A."/>
            <person name="Barry K."/>
            <person name="Glavina del Rio T."/>
            <person name="Hammon N."/>
            <person name="Israni S."/>
            <person name="Dalin E."/>
            <person name="Tice H."/>
            <person name="Pitluck S."/>
            <person name="Sims D."/>
            <person name="Brettin T."/>
            <person name="Bruce D."/>
            <person name="Detter J.C."/>
            <person name="Han C."/>
            <person name="Tapia R."/>
            <person name="Brainard J."/>
            <person name="Schmutz J."/>
            <person name="Larimer F."/>
            <person name="Land M."/>
            <person name="Hauser L."/>
            <person name="Kyrpides N."/>
            <person name="Kim E."/>
            <person name="Ensigns S.A."/>
            <person name="Richardson P."/>
        </authorList>
    </citation>
    <scope>NUCLEOTIDE SEQUENCE [LARGE SCALE GENOMIC DNA]</scope>
    <source>
        <strain evidence="4">ATCC BAA-1158 / Py2</strain>
    </source>
</reference>
<evidence type="ECO:0000259" key="2">
    <source>
        <dbReference type="Pfam" id="PF14403"/>
    </source>
</evidence>
<gene>
    <name evidence="3" type="ordered locus">Xaut_0516</name>
</gene>
<protein>
    <submittedName>
        <fullName evidence="3">Uncharacterized protein</fullName>
    </submittedName>
</protein>
<dbReference type="Pfam" id="PF04168">
    <property type="entry name" value="Alpha-E"/>
    <property type="match status" value="1"/>
</dbReference>
<evidence type="ECO:0000313" key="3">
    <source>
        <dbReference type="EMBL" id="ABS65774.1"/>
    </source>
</evidence>
<dbReference type="Pfam" id="PF14403">
    <property type="entry name" value="CP_ATPgrasp_2"/>
    <property type="match status" value="1"/>
</dbReference>
<dbReference type="EMBL" id="CP000781">
    <property type="protein sequence ID" value="ABS65774.1"/>
    <property type="molecule type" value="Genomic_DNA"/>
</dbReference>
<dbReference type="KEGG" id="xau:Xaut_0516"/>